<feature type="domain" description="Cupin type-2" evidence="1">
    <location>
        <begin position="41"/>
        <end position="99"/>
    </location>
</feature>
<dbReference type="Gene3D" id="2.60.120.10">
    <property type="entry name" value="Jelly Rolls"/>
    <property type="match status" value="1"/>
</dbReference>
<dbReference type="Pfam" id="PF07883">
    <property type="entry name" value="Cupin_2"/>
    <property type="match status" value="1"/>
</dbReference>
<accession>A0A8J2Z8F6</accession>
<keyword evidence="3" id="KW-1185">Reference proteome</keyword>
<dbReference type="Proteomes" id="UP000597507">
    <property type="component" value="Unassembled WGS sequence"/>
</dbReference>
<reference evidence="2 3" key="1">
    <citation type="journal article" date="2014" name="Int. J. Syst. Evol. Microbiol.">
        <title>Complete genome sequence of Corynebacterium casei LMG S-19264T (=DSM 44701T), isolated from a smear-ripened cheese.</title>
        <authorList>
            <consortium name="US DOE Joint Genome Institute (JGI-PGF)"/>
            <person name="Walter F."/>
            <person name="Albersmeier A."/>
            <person name="Kalinowski J."/>
            <person name="Ruckert C."/>
        </authorList>
    </citation>
    <scope>NUCLEOTIDE SEQUENCE [LARGE SCALE GENOMIC DNA]</scope>
    <source>
        <strain evidence="2 3">CGMCC 1.16330</strain>
    </source>
</reference>
<dbReference type="PANTHER" id="PTHR43698">
    <property type="entry name" value="RIBD C-TERMINAL DOMAIN CONTAINING PROTEIN"/>
    <property type="match status" value="1"/>
</dbReference>
<dbReference type="InterPro" id="IPR047263">
    <property type="entry name" value="HNL-like_cupin"/>
</dbReference>
<dbReference type="AlphaFoldDB" id="A0A8J2Z8F6"/>
<dbReference type="PANTHER" id="PTHR43698:SF1">
    <property type="entry name" value="BLL4564 PROTEIN"/>
    <property type="match status" value="1"/>
</dbReference>
<proteinExistence type="predicted"/>
<gene>
    <name evidence="2" type="ORF">GCM10010964_07060</name>
</gene>
<dbReference type="InterPro" id="IPR013096">
    <property type="entry name" value="Cupin_2"/>
</dbReference>
<dbReference type="RefSeq" id="WP_188898534.1">
    <property type="nucleotide sequence ID" value="NZ_BMKS01000002.1"/>
</dbReference>
<evidence type="ECO:0000259" key="1">
    <source>
        <dbReference type="Pfam" id="PF07883"/>
    </source>
</evidence>
<dbReference type="SUPFAM" id="SSF51182">
    <property type="entry name" value="RmlC-like cupins"/>
    <property type="match status" value="1"/>
</dbReference>
<dbReference type="InterPro" id="IPR014710">
    <property type="entry name" value="RmlC-like_jellyroll"/>
</dbReference>
<organism evidence="2 3">
    <name type="scientific">Caldovatus sediminis</name>
    <dbReference type="NCBI Taxonomy" id="2041189"/>
    <lineage>
        <taxon>Bacteria</taxon>
        <taxon>Pseudomonadati</taxon>
        <taxon>Pseudomonadota</taxon>
        <taxon>Alphaproteobacteria</taxon>
        <taxon>Acetobacterales</taxon>
        <taxon>Roseomonadaceae</taxon>
        <taxon>Caldovatus</taxon>
    </lineage>
</organism>
<evidence type="ECO:0000313" key="2">
    <source>
        <dbReference type="EMBL" id="GGG21455.1"/>
    </source>
</evidence>
<dbReference type="EMBL" id="BMKS01000002">
    <property type="protein sequence ID" value="GGG21455.1"/>
    <property type="molecule type" value="Genomic_DNA"/>
</dbReference>
<dbReference type="CDD" id="cd02233">
    <property type="entry name" value="cupin_HNL-like"/>
    <property type="match status" value="1"/>
</dbReference>
<evidence type="ECO:0000313" key="3">
    <source>
        <dbReference type="Proteomes" id="UP000597507"/>
    </source>
</evidence>
<dbReference type="InterPro" id="IPR011051">
    <property type="entry name" value="RmlC_Cupin_sf"/>
</dbReference>
<sequence length="138" mass="14985">MTVVRASARPTRQAPASSFTGVVYQDEVLSVTPPSRLRASVVTFTPGARTAWHAHPVGQTLYCLSGIGRYQREGEPVQELRPGDTVLIPPNVRHWHGAAPDRIFSHLAMSENDDKGQGTAWFEHVSDADYAKPPAPAG</sequence>
<protein>
    <submittedName>
        <fullName evidence="2">Cupin</fullName>
    </submittedName>
</protein>
<comment type="caution">
    <text evidence="2">The sequence shown here is derived from an EMBL/GenBank/DDBJ whole genome shotgun (WGS) entry which is preliminary data.</text>
</comment>
<name>A0A8J2Z8F6_9PROT</name>